<accession>A0A645C8S9</accession>
<name>A0A645C8S9_9ZZZZ</name>
<reference evidence="1" key="1">
    <citation type="submission" date="2019-08" db="EMBL/GenBank/DDBJ databases">
        <authorList>
            <person name="Kucharzyk K."/>
            <person name="Murdoch R.W."/>
            <person name="Higgins S."/>
            <person name="Loffler F."/>
        </authorList>
    </citation>
    <scope>NUCLEOTIDE SEQUENCE</scope>
</reference>
<dbReference type="EMBL" id="VSSQ01024838">
    <property type="protein sequence ID" value="MPM72593.1"/>
    <property type="molecule type" value="Genomic_DNA"/>
</dbReference>
<evidence type="ECO:0000313" key="1">
    <source>
        <dbReference type="EMBL" id="MPM72593.1"/>
    </source>
</evidence>
<comment type="caution">
    <text evidence="1">The sequence shown here is derived from an EMBL/GenBank/DDBJ whole genome shotgun (WGS) entry which is preliminary data.</text>
</comment>
<organism evidence="1">
    <name type="scientific">bioreactor metagenome</name>
    <dbReference type="NCBI Taxonomy" id="1076179"/>
    <lineage>
        <taxon>unclassified sequences</taxon>
        <taxon>metagenomes</taxon>
        <taxon>ecological metagenomes</taxon>
    </lineage>
</organism>
<gene>
    <name evidence="1" type="ORF">SDC9_119569</name>
</gene>
<dbReference type="AlphaFoldDB" id="A0A645C8S9"/>
<sequence>MEEGTYHFESTVRVDSLPNSKGFINLGEGYLVHDVNGFVITGQYEGEEYRVEKTVPSMYSCHIEYNYLGKHGDCIDLNTADDTLYIYPEGKDFSVTKIALATEELFFHQMRNTKK</sequence>
<proteinExistence type="predicted"/>
<protein>
    <submittedName>
        <fullName evidence="1">Uncharacterized protein</fullName>
    </submittedName>
</protein>